<protein>
    <submittedName>
        <fullName evidence="1">Uncharacterized protein</fullName>
    </submittedName>
</protein>
<evidence type="ECO:0000313" key="1">
    <source>
        <dbReference type="EMBL" id="KAF7271838.1"/>
    </source>
</evidence>
<name>A0A834I567_RHYFE</name>
<comment type="caution">
    <text evidence="1">The sequence shown here is derived from an EMBL/GenBank/DDBJ whole genome shotgun (WGS) entry which is preliminary data.</text>
</comment>
<evidence type="ECO:0000313" key="2">
    <source>
        <dbReference type="Proteomes" id="UP000625711"/>
    </source>
</evidence>
<gene>
    <name evidence="1" type="ORF">GWI33_015318</name>
</gene>
<organism evidence="1 2">
    <name type="scientific">Rhynchophorus ferrugineus</name>
    <name type="common">Red palm weevil</name>
    <name type="synonym">Curculio ferrugineus</name>
    <dbReference type="NCBI Taxonomy" id="354439"/>
    <lineage>
        <taxon>Eukaryota</taxon>
        <taxon>Metazoa</taxon>
        <taxon>Ecdysozoa</taxon>
        <taxon>Arthropoda</taxon>
        <taxon>Hexapoda</taxon>
        <taxon>Insecta</taxon>
        <taxon>Pterygota</taxon>
        <taxon>Neoptera</taxon>
        <taxon>Endopterygota</taxon>
        <taxon>Coleoptera</taxon>
        <taxon>Polyphaga</taxon>
        <taxon>Cucujiformia</taxon>
        <taxon>Curculionidae</taxon>
        <taxon>Dryophthorinae</taxon>
        <taxon>Rhynchophorus</taxon>
    </lineage>
</organism>
<reference evidence="1" key="1">
    <citation type="submission" date="2020-08" db="EMBL/GenBank/DDBJ databases">
        <title>Genome sequencing and assembly of the red palm weevil Rhynchophorus ferrugineus.</title>
        <authorList>
            <person name="Dias G.B."/>
            <person name="Bergman C.M."/>
            <person name="Manee M."/>
        </authorList>
    </citation>
    <scope>NUCLEOTIDE SEQUENCE</scope>
    <source>
        <strain evidence="1">AA-2017</strain>
        <tissue evidence="1">Whole larva</tissue>
    </source>
</reference>
<dbReference type="EMBL" id="JAACXV010013888">
    <property type="protein sequence ID" value="KAF7271838.1"/>
    <property type="molecule type" value="Genomic_DNA"/>
</dbReference>
<keyword evidence="2" id="KW-1185">Reference proteome</keyword>
<accession>A0A834I567</accession>
<dbReference type="AlphaFoldDB" id="A0A834I567"/>
<dbReference type="Proteomes" id="UP000625711">
    <property type="component" value="Unassembled WGS sequence"/>
</dbReference>
<proteinExistence type="predicted"/>
<sequence>MFKLYFGYPCLWSNGLIGLMELPATLSIYRNQERWTGLAYRWFCWRPCWSLTLVLSTHHGATNASKVIARRNP</sequence>